<evidence type="ECO:0000256" key="4">
    <source>
        <dbReference type="ARBA" id="ARBA00022452"/>
    </source>
</evidence>
<keyword evidence="9" id="KW-1185">Reference proteome</keyword>
<dbReference type="OrthoDB" id="113473at2"/>
<dbReference type="EMBL" id="CP002467">
    <property type="protein sequence ID" value="ADV83450.1"/>
    <property type="molecule type" value="Genomic_DNA"/>
</dbReference>
<name>E8V1W2_TERSS</name>
<evidence type="ECO:0000313" key="9">
    <source>
        <dbReference type="Proteomes" id="UP000006844"/>
    </source>
</evidence>
<evidence type="ECO:0000256" key="6">
    <source>
        <dbReference type="ARBA" id="ARBA00023136"/>
    </source>
</evidence>
<comment type="subcellular location">
    <subcellularLocation>
        <location evidence="1">Cell outer membrane</location>
    </subcellularLocation>
</comment>
<protein>
    <submittedName>
        <fullName evidence="8">Outer membrane efflux protein</fullName>
    </submittedName>
</protein>
<dbReference type="PANTHER" id="PTHR30026:SF20">
    <property type="entry name" value="OUTER MEMBRANE PROTEIN TOLC"/>
    <property type="match status" value="1"/>
</dbReference>
<dbReference type="SUPFAM" id="SSF56954">
    <property type="entry name" value="Outer membrane efflux proteins (OEP)"/>
    <property type="match status" value="1"/>
</dbReference>
<dbReference type="HOGENOM" id="CLU_634488_0_0_0"/>
<dbReference type="Gene3D" id="1.20.1600.10">
    <property type="entry name" value="Outer membrane efflux proteins (OEP)"/>
    <property type="match status" value="1"/>
</dbReference>
<dbReference type="KEGG" id="tsa:AciPR4_2675"/>
<evidence type="ECO:0000256" key="7">
    <source>
        <dbReference type="ARBA" id="ARBA00023237"/>
    </source>
</evidence>
<dbReference type="PANTHER" id="PTHR30026">
    <property type="entry name" value="OUTER MEMBRANE PROTEIN TOLC"/>
    <property type="match status" value="1"/>
</dbReference>
<dbReference type="InterPro" id="IPR003423">
    <property type="entry name" value="OMP_efflux"/>
</dbReference>
<comment type="similarity">
    <text evidence="2">Belongs to the outer membrane factor (OMF) (TC 1.B.17) family.</text>
</comment>
<accession>E8V1W2</accession>
<dbReference type="AlphaFoldDB" id="E8V1W2"/>
<keyword evidence="5" id="KW-0812">Transmembrane</keyword>
<evidence type="ECO:0000256" key="3">
    <source>
        <dbReference type="ARBA" id="ARBA00022448"/>
    </source>
</evidence>
<evidence type="ECO:0000313" key="8">
    <source>
        <dbReference type="EMBL" id="ADV83450.1"/>
    </source>
</evidence>
<evidence type="ECO:0000256" key="2">
    <source>
        <dbReference type="ARBA" id="ARBA00007613"/>
    </source>
</evidence>
<dbReference type="GO" id="GO:0015562">
    <property type="term" value="F:efflux transmembrane transporter activity"/>
    <property type="evidence" value="ECO:0007669"/>
    <property type="project" value="InterPro"/>
</dbReference>
<evidence type="ECO:0000256" key="1">
    <source>
        <dbReference type="ARBA" id="ARBA00004442"/>
    </source>
</evidence>
<reference evidence="8 9" key="1">
    <citation type="journal article" date="2012" name="Stand. Genomic Sci.">
        <title>Complete genome sequence of Terriglobus saanensis type strain SP1PR4(T), an Acidobacteria from tundra soil.</title>
        <authorList>
            <person name="Rawat S.R."/>
            <person name="Mannisto M.K."/>
            <person name="Starovoytov V."/>
            <person name="Goodwin L."/>
            <person name="Nolan M."/>
            <person name="Hauser L."/>
            <person name="Land M."/>
            <person name="Davenport K.W."/>
            <person name="Woyke T."/>
            <person name="Haggblom M.M."/>
        </authorList>
    </citation>
    <scope>NUCLEOTIDE SEQUENCE</scope>
    <source>
        <strain evidence="9">ATCC BAA-1853 / DSM 23119 / SP1PR4</strain>
    </source>
</reference>
<dbReference type="RefSeq" id="WP_013569183.1">
    <property type="nucleotide sequence ID" value="NC_014963.1"/>
</dbReference>
<dbReference type="InterPro" id="IPR051906">
    <property type="entry name" value="TolC-like"/>
</dbReference>
<dbReference type="GO" id="GO:0015288">
    <property type="term" value="F:porin activity"/>
    <property type="evidence" value="ECO:0007669"/>
    <property type="project" value="TreeGrafter"/>
</dbReference>
<dbReference type="STRING" id="401053.AciPR4_2675"/>
<keyword evidence="7" id="KW-0998">Cell outer membrane</keyword>
<keyword evidence="4" id="KW-1134">Transmembrane beta strand</keyword>
<keyword evidence="3" id="KW-0813">Transport</keyword>
<proteinExistence type="inferred from homology"/>
<dbReference type="eggNOG" id="COG1538">
    <property type="taxonomic scope" value="Bacteria"/>
</dbReference>
<evidence type="ECO:0000256" key="5">
    <source>
        <dbReference type="ARBA" id="ARBA00022692"/>
    </source>
</evidence>
<keyword evidence="6" id="KW-0472">Membrane</keyword>
<dbReference type="GO" id="GO:1990281">
    <property type="term" value="C:efflux pump complex"/>
    <property type="evidence" value="ECO:0007669"/>
    <property type="project" value="TreeGrafter"/>
</dbReference>
<sequence>MASMVAADRAYSQDTLSNVALQATRNSERVKVAESDLVKAKAALSGARDVYIPSVSVSSGLGASSGITLSVPTVFTASAQSLVFNYSQRNYIRATRFGVEAADQSLAEVRQQVEEDAAVTYSSLAYALRSQAVLREQKKIGSRLIEIVSDRLAAGYETELEAMKVQKETAAIELQEIQMAHRIEFLKQHLAVLTGTAEGFITVEVQSVPLRTIGLTAMHLDVPCAAGADVLAALAEARANLQTSFGDARYTWRPQVVLQAQYGRISPFNDVSSYYNLHGNYNTLAVGVQLQLPMFDFGRHAHARETAADAAKAEHQVTLRRQQQTESCGQVRHSVTELAAQGKIAQLDYKIAAAELEAIDIRANNGDASAPTPITPKDRFRTLMQVGQKHLDSLAIDAQLMEAYIHYLKKTSGLDNWISSGAQL</sequence>
<dbReference type="GO" id="GO:0009279">
    <property type="term" value="C:cell outer membrane"/>
    <property type="evidence" value="ECO:0007669"/>
    <property type="project" value="UniProtKB-SubCell"/>
</dbReference>
<organism evidence="8 9">
    <name type="scientific">Terriglobus saanensis (strain ATCC BAA-1853 / DSM 23119 / SP1PR4)</name>
    <dbReference type="NCBI Taxonomy" id="401053"/>
    <lineage>
        <taxon>Bacteria</taxon>
        <taxon>Pseudomonadati</taxon>
        <taxon>Acidobacteriota</taxon>
        <taxon>Terriglobia</taxon>
        <taxon>Terriglobales</taxon>
        <taxon>Acidobacteriaceae</taxon>
        <taxon>Terriglobus</taxon>
    </lineage>
</organism>
<gene>
    <name evidence="8" type="ordered locus">AciPR4_2675</name>
</gene>
<dbReference type="Proteomes" id="UP000006844">
    <property type="component" value="Chromosome"/>
</dbReference>
<dbReference type="Pfam" id="PF02321">
    <property type="entry name" value="OEP"/>
    <property type="match status" value="1"/>
</dbReference>